<reference evidence="9 10" key="1">
    <citation type="submission" date="2019-06" db="EMBL/GenBank/DDBJ databases">
        <title>Pac Bio to generate improved reference genome sequences for organisms with transposon mutant libraries (support for FEBA project).</title>
        <authorList>
            <person name="Blow M."/>
        </authorList>
    </citation>
    <scope>NUCLEOTIDE SEQUENCE [LARGE SCALE GENOMIC DNA]</scope>
    <source>
        <strain evidence="9 10">USDA 1844</strain>
    </source>
</reference>
<dbReference type="GO" id="GO:0016787">
    <property type="term" value="F:hydrolase activity"/>
    <property type="evidence" value="ECO:0007669"/>
    <property type="project" value="UniProtKB-KW"/>
</dbReference>
<sequence length="142" mass="16044">MVEGPHVTISTLVDTNIFIDILGPDTAERQWSLKSLKQCVIDGDLVTNVVIWSELAASPLSEEQLTSALSWLDVKREAVPFEAAGKAHRLYRRAGGQRERILPDFLVGAHADWRRHRLLTRDAVRYLSYFPSLDLITPETHP</sequence>
<feature type="domain" description="PIN" evidence="8">
    <location>
        <begin position="12"/>
        <end position="122"/>
    </location>
</feature>
<evidence type="ECO:0000256" key="2">
    <source>
        <dbReference type="ARBA" id="ARBA00022649"/>
    </source>
</evidence>
<dbReference type="AlphaFoldDB" id="A0A559SW12"/>
<evidence type="ECO:0000256" key="5">
    <source>
        <dbReference type="ARBA" id="ARBA00022801"/>
    </source>
</evidence>
<keyword evidence="2" id="KW-1277">Toxin-antitoxin system</keyword>
<comment type="similarity">
    <text evidence="7">Belongs to the PINc/VapC protein family.</text>
</comment>
<dbReference type="InterPro" id="IPR050556">
    <property type="entry name" value="Type_II_TA_system_RNase"/>
</dbReference>
<keyword evidence="3" id="KW-0540">Nuclease</keyword>
<comment type="caution">
    <text evidence="9">The sequence shown here is derived from an EMBL/GenBank/DDBJ whole genome shotgun (WGS) entry which is preliminary data.</text>
</comment>
<evidence type="ECO:0000256" key="1">
    <source>
        <dbReference type="ARBA" id="ARBA00001946"/>
    </source>
</evidence>
<evidence type="ECO:0000256" key="4">
    <source>
        <dbReference type="ARBA" id="ARBA00022723"/>
    </source>
</evidence>
<keyword evidence="5" id="KW-0378">Hydrolase</keyword>
<dbReference type="PANTHER" id="PTHR33653">
    <property type="entry name" value="RIBONUCLEASE VAPC2"/>
    <property type="match status" value="1"/>
</dbReference>
<evidence type="ECO:0000256" key="3">
    <source>
        <dbReference type="ARBA" id="ARBA00022722"/>
    </source>
</evidence>
<dbReference type="InterPro" id="IPR029060">
    <property type="entry name" value="PIN-like_dom_sf"/>
</dbReference>
<evidence type="ECO:0000313" key="9">
    <source>
        <dbReference type="EMBL" id="TVZ66537.1"/>
    </source>
</evidence>
<gene>
    <name evidence="9" type="ORF">BCL32_6913</name>
</gene>
<evidence type="ECO:0000259" key="8">
    <source>
        <dbReference type="Pfam" id="PF01850"/>
    </source>
</evidence>
<proteinExistence type="inferred from homology"/>
<dbReference type="Proteomes" id="UP000319824">
    <property type="component" value="Unassembled WGS sequence"/>
</dbReference>
<accession>A0A559SW12</accession>
<keyword evidence="6" id="KW-0460">Magnesium</keyword>
<dbReference type="GO" id="GO:0004518">
    <property type="term" value="F:nuclease activity"/>
    <property type="evidence" value="ECO:0007669"/>
    <property type="project" value="UniProtKB-KW"/>
</dbReference>
<keyword evidence="4" id="KW-0479">Metal-binding</keyword>
<dbReference type="GO" id="GO:0046872">
    <property type="term" value="F:metal ion binding"/>
    <property type="evidence" value="ECO:0007669"/>
    <property type="project" value="UniProtKB-KW"/>
</dbReference>
<dbReference type="Gene3D" id="3.40.50.1010">
    <property type="entry name" value="5'-nuclease"/>
    <property type="match status" value="1"/>
</dbReference>
<evidence type="ECO:0000313" key="10">
    <source>
        <dbReference type="Proteomes" id="UP000319824"/>
    </source>
</evidence>
<evidence type="ECO:0000256" key="7">
    <source>
        <dbReference type="ARBA" id="ARBA00038093"/>
    </source>
</evidence>
<organism evidence="9 10">
    <name type="scientific">Rhizobium mongolense USDA 1844</name>
    <dbReference type="NCBI Taxonomy" id="1079460"/>
    <lineage>
        <taxon>Bacteria</taxon>
        <taxon>Pseudomonadati</taxon>
        <taxon>Pseudomonadota</taxon>
        <taxon>Alphaproteobacteria</taxon>
        <taxon>Hyphomicrobiales</taxon>
        <taxon>Rhizobiaceae</taxon>
        <taxon>Rhizobium/Agrobacterium group</taxon>
        <taxon>Rhizobium</taxon>
    </lineage>
</organism>
<dbReference type="Pfam" id="PF01850">
    <property type="entry name" value="PIN"/>
    <property type="match status" value="1"/>
</dbReference>
<dbReference type="PANTHER" id="PTHR33653:SF1">
    <property type="entry name" value="RIBONUCLEASE VAPC2"/>
    <property type="match status" value="1"/>
</dbReference>
<dbReference type="InterPro" id="IPR002716">
    <property type="entry name" value="PIN_dom"/>
</dbReference>
<protein>
    <recommendedName>
        <fullName evidence="8">PIN domain-containing protein</fullName>
    </recommendedName>
</protein>
<evidence type="ECO:0000256" key="6">
    <source>
        <dbReference type="ARBA" id="ARBA00022842"/>
    </source>
</evidence>
<name>A0A559SW12_9HYPH</name>
<dbReference type="SUPFAM" id="SSF88723">
    <property type="entry name" value="PIN domain-like"/>
    <property type="match status" value="1"/>
</dbReference>
<dbReference type="EMBL" id="VISO01000003">
    <property type="protein sequence ID" value="TVZ66537.1"/>
    <property type="molecule type" value="Genomic_DNA"/>
</dbReference>
<comment type="cofactor">
    <cofactor evidence="1">
        <name>Mg(2+)</name>
        <dbReference type="ChEBI" id="CHEBI:18420"/>
    </cofactor>
</comment>